<protein>
    <recommendedName>
        <fullName evidence="4">Niacin transporter</fullName>
    </recommendedName>
</protein>
<evidence type="ECO:0008006" key="4">
    <source>
        <dbReference type="Google" id="ProtNLM"/>
    </source>
</evidence>
<keyword evidence="1" id="KW-0812">Transmembrane</keyword>
<keyword evidence="3" id="KW-1185">Reference proteome</keyword>
<feature type="transmembrane region" description="Helical" evidence="1">
    <location>
        <begin position="80"/>
        <end position="99"/>
    </location>
</feature>
<dbReference type="RefSeq" id="WP_076544256.1">
    <property type="nucleotide sequence ID" value="NZ_FTNC01000005.1"/>
</dbReference>
<dbReference type="InterPro" id="IPR024529">
    <property type="entry name" value="ECF_trnsprt_substrate-spec"/>
</dbReference>
<dbReference type="OrthoDB" id="9815422at2"/>
<dbReference type="EMBL" id="FTNC01000005">
    <property type="protein sequence ID" value="SIQ52249.1"/>
    <property type="molecule type" value="Genomic_DNA"/>
</dbReference>
<feature type="transmembrane region" description="Helical" evidence="1">
    <location>
        <begin position="138"/>
        <end position="164"/>
    </location>
</feature>
<reference evidence="3" key="1">
    <citation type="submission" date="2017-01" db="EMBL/GenBank/DDBJ databases">
        <authorList>
            <person name="Varghese N."/>
            <person name="Submissions S."/>
        </authorList>
    </citation>
    <scope>NUCLEOTIDE SEQUENCE [LARGE SCALE GENOMIC DNA]</scope>
    <source>
        <strain evidence="3">ATCC 700103</strain>
    </source>
</reference>
<organism evidence="2 3">
    <name type="scientific">Halanaerobium kushneri</name>
    <dbReference type="NCBI Taxonomy" id="56779"/>
    <lineage>
        <taxon>Bacteria</taxon>
        <taxon>Bacillati</taxon>
        <taxon>Bacillota</taxon>
        <taxon>Clostridia</taxon>
        <taxon>Halanaerobiales</taxon>
        <taxon>Halanaerobiaceae</taxon>
        <taxon>Halanaerobium</taxon>
    </lineage>
</organism>
<evidence type="ECO:0000256" key="1">
    <source>
        <dbReference type="SAM" id="Phobius"/>
    </source>
</evidence>
<dbReference type="Pfam" id="PF12822">
    <property type="entry name" value="ECF_trnsprt"/>
    <property type="match status" value="1"/>
</dbReference>
<dbReference type="AlphaFoldDB" id="A0A1N6TFT3"/>
<feature type="transmembrane region" description="Helical" evidence="1">
    <location>
        <begin position="7"/>
        <end position="25"/>
    </location>
</feature>
<evidence type="ECO:0000313" key="3">
    <source>
        <dbReference type="Proteomes" id="UP000185669"/>
    </source>
</evidence>
<dbReference type="Gene3D" id="1.10.1760.20">
    <property type="match status" value="1"/>
</dbReference>
<accession>A0A1N6TFT3</accession>
<dbReference type="GO" id="GO:0022857">
    <property type="term" value="F:transmembrane transporter activity"/>
    <property type="evidence" value="ECO:0007669"/>
    <property type="project" value="InterPro"/>
</dbReference>
<sequence>MKNKTRKLVWASFLLILGIILPRLVNLTGSITLGNLISPMHIPVFLTALILGPFYGTLVGFITPLFSTLLFAMPPMMPPIAVLMAFELAAFGLIAGYLYSDRSKNIYLSLISAMILGRLVYGLALIAIGPIFNFNPPFIPFLQGAFITGIPGMVIQLVLVPMIIDKIKPIKEFAEFNRKIK</sequence>
<evidence type="ECO:0000313" key="2">
    <source>
        <dbReference type="EMBL" id="SIQ52249.1"/>
    </source>
</evidence>
<feature type="transmembrane region" description="Helical" evidence="1">
    <location>
        <begin position="31"/>
        <end position="51"/>
    </location>
</feature>
<feature type="transmembrane region" description="Helical" evidence="1">
    <location>
        <begin position="106"/>
        <end position="132"/>
    </location>
</feature>
<keyword evidence="1" id="KW-0472">Membrane</keyword>
<name>A0A1N6TFT3_9FIRM</name>
<gene>
    <name evidence="2" type="ORF">SAMN05421834_10566</name>
</gene>
<dbReference type="STRING" id="56779.SAMN05421834_10566"/>
<dbReference type="Proteomes" id="UP000185669">
    <property type="component" value="Unassembled WGS sequence"/>
</dbReference>
<keyword evidence="1" id="KW-1133">Transmembrane helix</keyword>
<proteinExistence type="predicted"/>